<dbReference type="Proteomes" id="UP000295777">
    <property type="component" value="Unassembled WGS sequence"/>
</dbReference>
<evidence type="ECO:0000256" key="8">
    <source>
        <dbReference type="ARBA" id="ARBA00022679"/>
    </source>
</evidence>
<feature type="binding site" evidence="16">
    <location>
        <begin position="95"/>
        <end position="98"/>
    </location>
    <ligand>
        <name>substrate</name>
    </ligand>
</feature>
<evidence type="ECO:0000313" key="17">
    <source>
        <dbReference type="EMBL" id="TCK03379.1"/>
    </source>
</evidence>
<comment type="subunit">
    <text evidence="5 16">Homodimer.</text>
</comment>
<dbReference type="PANTHER" id="PTHR34265:SF1">
    <property type="entry name" value="TYPE III PANTOTHENATE KINASE"/>
    <property type="match status" value="1"/>
</dbReference>
<feature type="active site" description="Proton acceptor" evidence="16">
    <location>
        <position position="97"/>
    </location>
</feature>
<feature type="binding site" evidence="16">
    <location>
        <position position="88"/>
    </location>
    <ligand>
        <name>substrate</name>
    </ligand>
</feature>
<dbReference type="CDD" id="cd24015">
    <property type="entry name" value="ASKHA_NBD_PanK-III"/>
    <property type="match status" value="1"/>
</dbReference>
<accession>A0A4R1GCH6</accession>
<evidence type="ECO:0000256" key="14">
    <source>
        <dbReference type="ARBA" id="ARBA00038036"/>
    </source>
</evidence>
<evidence type="ECO:0000256" key="11">
    <source>
        <dbReference type="ARBA" id="ARBA00022840"/>
    </source>
</evidence>
<keyword evidence="8 16" id="KW-0808">Transferase</keyword>
<keyword evidence="11 16" id="KW-0067">ATP-binding</keyword>
<proteinExistence type="inferred from homology"/>
<evidence type="ECO:0000256" key="6">
    <source>
        <dbReference type="ARBA" id="ARBA00012102"/>
    </source>
</evidence>
<evidence type="ECO:0000256" key="1">
    <source>
        <dbReference type="ARBA" id="ARBA00001206"/>
    </source>
</evidence>
<comment type="similarity">
    <text evidence="14 16">Belongs to the type III pantothenate kinase family.</text>
</comment>
<keyword evidence="10 16" id="KW-0418">Kinase</keyword>
<dbReference type="GO" id="GO:0015937">
    <property type="term" value="P:coenzyme A biosynthetic process"/>
    <property type="evidence" value="ECO:0007669"/>
    <property type="project" value="UniProtKB-UniRule"/>
</dbReference>
<comment type="subcellular location">
    <subcellularLocation>
        <location evidence="3 16">Cytoplasm</location>
    </subcellularLocation>
</comment>
<evidence type="ECO:0000256" key="2">
    <source>
        <dbReference type="ARBA" id="ARBA00001958"/>
    </source>
</evidence>
<evidence type="ECO:0000256" key="13">
    <source>
        <dbReference type="ARBA" id="ARBA00022993"/>
    </source>
</evidence>
<comment type="cofactor">
    <cofactor evidence="16">
        <name>NH4(+)</name>
        <dbReference type="ChEBI" id="CHEBI:28938"/>
    </cofactor>
    <cofactor evidence="16">
        <name>K(+)</name>
        <dbReference type="ChEBI" id="CHEBI:29103"/>
    </cofactor>
    <text evidence="16">A monovalent cation. Ammonium or potassium.</text>
</comment>
<feature type="binding site" evidence="16">
    <location>
        <position position="170"/>
    </location>
    <ligand>
        <name>substrate</name>
    </ligand>
</feature>
<dbReference type="GO" id="GO:0005524">
    <property type="term" value="F:ATP binding"/>
    <property type="evidence" value="ECO:0007669"/>
    <property type="project" value="UniProtKB-UniRule"/>
</dbReference>
<keyword evidence="12 16" id="KW-0630">Potassium</keyword>
<feature type="binding site" evidence="16">
    <location>
        <begin position="7"/>
        <end position="14"/>
    </location>
    <ligand>
        <name>ATP</name>
        <dbReference type="ChEBI" id="CHEBI:30616"/>
    </ligand>
</feature>
<dbReference type="RefSeq" id="WP_132527291.1">
    <property type="nucleotide sequence ID" value="NZ_SMFV01000005.1"/>
</dbReference>
<reference evidence="17 18" key="1">
    <citation type="submission" date="2019-03" db="EMBL/GenBank/DDBJ databases">
        <title>Genomic Encyclopedia of Archaeal and Bacterial Type Strains, Phase II (KMG-II): from individual species to whole genera.</title>
        <authorList>
            <person name="Goeker M."/>
        </authorList>
    </citation>
    <scope>NUCLEOTIDE SEQUENCE [LARGE SCALE GENOMIC DNA]</scope>
    <source>
        <strain evidence="17 18">DSM 24425</strain>
    </source>
</reference>
<comment type="catalytic activity">
    <reaction evidence="1 16">
        <text>(R)-pantothenate + ATP = (R)-4'-phosphopantothenate + ADP + H(+)</text>
        <dbReference type="Rhea" id="RHEA:16373"/>
        <dbReference type="ChEBI" id="CHEBI:10986"/>
        <dbReference type="ChEBI" id="CHEBI:15378"/>
        <dbReference type="ChEBI" id="CHEBI:29032"/>
        <dbReference type="ChEBI" id="CHEBI:30616"/>
        <dbReference type="ChEBI" id="CHEBI:456216"/>
        <dbReference type="EC" id="2.7.1.33"/>
    </reaction>
</comment>
<comment type="pathway">
    <text evidence="4 16">Cofactor biosynthesis; coenzyme A biosynthesis; CoA from (R)-pantothenate: step 1/5.</text>
</comment>
<dbReference type="EMBL" id="SMFV01000005">
    <property type="protein sequence ID" value="TCK03379.1"/>
    <property type="molecule type" value="Genomic_DNA"/>
</dbReference>
<keyword evidence="13 16" id="KW-0173">Coenzyme A biosynthesis</keyword>
<evidence type="ECO:0000256" key="4">
    <source>
        <dbReference type="ARBA" id="ARBA00005225"/>
    </source>
</evidence>
<evidence type="ECO:0000256" key="9">
    <source>
        <dbReference type="ARBA" id="ARBA00022741"/>
    </source>
</evidence>
<dbReference type="HAMAP" id="MF_01274">
    <property type="entry name" value="Pantothen_kinase_3"/>
    <property type="match status" value="1"/>
</dbReference>
<protein>
    <recommendedName>
        <fullName evidence="15 16">Type III pantothenate kinase</fullName>
        <ecNumber evidence="6 16">2.7.1.33</ecNumber>
    </recommendedName>
    <alternativeName>
        <fullName evidence="16">PanK-III</fullName>
    </alternativeName>
    <alternativeName>
        <fullName evidence="16">Pantothenic acid kinase</fullName>
    </alternativeName>
</protein>
<dbReference type="UniPathway" id="UPA00241">
    <property type="reaction ID" value="UER00352"/>
</dbReference>
<dbReference type="AlphaFoldDB" id="A0A4R1GCH6"/>
<dbReference type="EC" id="2.7.1.33" evidence="6 16"/>
<dbReference type="GO" id="GO:0004594">
    <property type="term" value="F:pantothenate kinase activity"/>
    <property type="evidence" value="ECO:0007669"/>
    <property type="project" value="UniProtKB-UniRule"/>
</dbReference>
<comment type="function">
    <text evidence="16">Catalyzes the phosphorylation of pantothenate (Pan), the first step in CoA biosynthesis.</text>
</comment>
<comment type="cofactor">
    <cofactor evidence="2">
        <name>K(+)</name>
        <dbReference type="ChEBI" id="CHEBI:29103"/>
    </cofactor>
</comment>
<evidence type="ECO:0000256" key="3">
    <source>
        <dbReference type="ARBA" id="ARBA00004496"/>
    </source>
</evidence>
<organism evidence="17 18">
    <name type="scientific">Phorcysia thermohydrogeniphila</name>
    <dbReference type="NCBI Taxonomy" id="936138"/>
    <lineage>
        <taxon>Bacteria</taxon>
        <taxon>Pseudomonadati</taxon>
        <taxon>Aquificota</taxon>
        <taxon>Aquificia</taxon>
        <taxon>Desulfurobacteriales</taxon>
        <taxon>Desulfurobacteriaceae</taxon>
        <taxon>Phorcysia</taxon>
    </lineage>
</organism>
<comment type="caution">
    <text evidence="17">The sequence shown here is derived from an EMBL/GenBank/DDBJ whole genome shotgun (WGS) entry which is preliminary data.</text>
</comment>
<dbReference type="SUPFAM" id="SSF53067">
    <property type="entry name" value="Actin-like ATPase domain"/>
    <property type="match status" value="2"/>
</dbReference>
<dbReference type="InterPro" id="IPR004619">
    <property type="entry name" value="Type_III_PanK"/>
</dbReference>
<comment type="caution">
    <text evidence="16">Lacks conserved residue(s) required for the propagation of feature annotation.</text>
</comment>
<sequence length="230" mass="24954">MRSLLIDAGNTSVKVALFEDGTLQPLFRIPTIRVLEHPADFVKKLRDITFNKLGVASVVKEITHLIEENFPGALIVSANLKLPIKIDYRTPELLGADRIAAACGGLEFADSFIVVSCGTATVVDLVEEKTFKGGVIFPGVETMAQLLNLKTSQLPKVNFEGEVKIPGRSTEECIQAGILASTIGGIKETIRNLPQHPLLITGGWGELVSRHVKGTYVPELVFKGILKILK</sequence>
<dbReference type="InterPro" id="IPR043129">
    <property type="entry name" value="ATPase_NBD"/>
</dbReference>
<dbReference type="OrthoDB" id="14683at2"/>
<evidence type="ECO:0000256" key="10">
    <source>
        <dbReference type="ARBA" id="ARBA00022777"/>
    </source>
</evidence>
<dbReference type="GO" id="GO:0005737">
    <property type="term" value="C:cytoplasm"/>
    <property type="evidence" value="ECO:0007669"/>
    <property type="project" value="UniProtKB-SubCell"/>
</dbReference>
<evidence type="ECO:0000256" key="7">
    <source>
        <dbReference type="ARBA" id="ARBA00022490"/>
    </source>
</evidence>
<evidence type="ECO:0000313" key="18">
    <source>
        <dbReference type="Proteomes" id="UP000295777"/>
    </source>
</evidence>
<dbReference type="Pfam" id="PF03309">
    <property type="entry name" value="Pan_kinase"/>
    <property type="match status" value="1"/>
</dbReference>
<evidence type="ECO:0000256" key="16">
    <source>
        <dbReference type="HAMAP-Rule" id="MF_01274"/>
    </source>
</evidence>
<evidence type="ECO:0000256" key="12">
    <source>
        <dbReference type="ARBA" id="ARBA00022958"/>
    </source>
</evidence>
<gene>
    <name evidence="16" type="primary">coaX</name>
    <name evidence="17" type="ORF">CLV27_1453</name>
</gene>
<keyword evidence="9 16" id="KW-0547">Nucleotide-binding</keyword>
<evidence type="ECO:0000256" key="5">
    <source>
        <dbReference type="ARBA" id="ARBA00011738"/>
    </source>
</evidence>
<name>A0A4R1GCH6_9BACT</name>
<dbReference type="PANTHER" id="PTHR34265">
    <property type="entry name" value="TYPE III PANTOTHENATE KINASE"/>
    <property type="match status" value="1"/>
</dbReference>
<keyword evidence="18" id="KW-1185">Reference proteome</keyword>
<keyword evidence="7 16" id="KW-0963">Cytoplasm</keyword>
<dbReference type="Gene3D" id="3.30.420.40">
    <property type="match status" value="2"/>
</dbReference>
<dbReference type="NCBIfam" id="TIGR00671">
    <property type="entry name" value="baf"/>
    <property type="match status" value="1"/>
</dbReference>
<evidence type="ECO:0000256" key="15">
    <source>
        <dbReference type="ARBA" id="ARBA00040883"/>
    </source>
</evidence>
<feature type="binding site" evidence="16">
    <location>
        <position position="119"/>
    </location>
    <ligand>
        <name>ATP</name>
        <dbReference type="ChEBI" id="CHEBI:30616"/>
    </ligand>
</feature>